<evidence type="ECO:0000313" key="2">
    <source>
        <dbReference type="EMBL" id="KAJ4834670.1"/>
    </source>
</evidence>
<evidence type="ECO:0000256" key="1">
    <source>
        <dbReference type="SAM" id="MobiDB-lite"/>
    </source>
</evidence>
<comment type="caution">
    <text evidence="2">The sequence shown here is derived from an EMBL/GenBank/DDBJ whole genome shotgun (WGS) entry which is preliminary data.</text>
</comment>
<protein>
    <submittedName>
        <fullName evidence="2">Uncharacterized protein</fullName>
    </submittedName>
</protein>
<sequence>MGRRREDREGEGRRVAEFVAVSAFKGEEGRGWRGEEKSRPEEGGVEEKRGRRGVSDCDRQNSPGGNKKMINEVVLGFGSAKVTERPNRFINGSTSEIDELWIRSCGILTFNLTRHGHSCRLG</sequence>
<name>A0A9Q0FNC8_9ROSI</name>
<reference evidence="2" key="1">
    <citation type="submission" date="2022-02" db="EMBL/GenBank/DDBJ databases">
        <authorList>
            <person name="Henning P.M."/>
            <person name="McCubbin A.G."/>
            <person name="Shore J.S."/>
        </authorList>
    </citation>
    <scope>NUCLEOTIDE SEQUENCE</scope>
    <source>
        <strain evidence="2">F60SS</strain>
        <tissue evidence="2">Leaves</tissue>
    </source>
</reference>
<proteinExistence type="predicted"/>
<gene>
    <name evidence="2" type="ORF">Tsubulata_025010</name>
</gene>
<dbReference type="Proteomes" id="UP001141552">
    <property type="component" value="Unassembled WGS sequence"/>
</dbReference>
<keyword evidence="3" id="KW-1185">Reference proteome</keyword>
<organism evidence="2 3">
    <name type="scientific">Turnera subulata</name>
    <dbReference type="NCBI Taxonomy" id="218843"/>
    <lineage>
        <taxon>Eukaryota</taxon>
        <taxon>Viridiplantae</taxon>
        <taxon>Streptophyta</taxon>
        <taxon>Embryophyta</taxon>
        <taxon>Tracheophyta</taxon>
        <taxon>Spermatophyta</taxon>
        <taxon>Magnoliopsida</taxon>
        <taxon>eudicotyledons</taxon>
        <taxon>Gunneridae</taxon>
        <taxon>Pentapetalae</taxon>
        <taxon>rosids</taxon>
        <taxon>fabids</taxon>
        <taxon>Malpighiales</taxon>
        <taxon>Passifloraceae</taxon>
        <taxon>Turnera</taxon>
    </lineage>
</organism>
<accession>A0A9Q0FNC8</accession>
<feature type="region of interest" description="Disordered" evidence="1">
    <location>
        <begin position="28"/>
        <end position="68"/>
    </location>
</feature>
<dbReference type="OrthoDB" id="752507at2759"/>
<evidence type="ECO:0000313" key="3">
    <source>
        <dbReference type="Proteomes" id="UP001141552"/>
    </source>
</evidence>
<feature type="compositionally biased region" description="Basic and acidic residues" evidence="1">
    <location>
        <begin position="28"/>
        <end position="59"/>
    </location>
</feature>
<dbReference type="EMBL" id="JAKUCV010004643">
    <property type="protein sequence ID" value="KAJ4834670.1"/>
    <property type="molecule type" value="Genomic_DNA"/>
</dbReference>
<reference evidence="2" key="2">
    <citation type="journal article" date="2023" name="Plants (Basel)">
        <title>Annotation of the Turnera subulata (Passifloraceae) Draft Genome Reveals the S-Locus Evolved after the Divergence of Turneroideae from Passifloroideae in a Stepwise Manner.</title>
        <authorList>
            <person name="Henning P.M."/>
            <person name="Roalson E.H."/>
            <person name="Mir W."/>
            <person name="McCubbin A.G."/>
            <person name="Shore J.S."/>
        </authorList>
    </citation>
    <scope>NUCLEOTIDE SEQUENCE</scope>
    <source>
        <strain evidence="2">F60SS</strain>
    </source>
</reference>
<dbReference type="AlphaFoldDB" id="A0A9Q0FNC8"/>